<dbReference type="Pfam" id="PF15991">
    <property type="entry name" value="G_path_suppress"/>
    <property type="match status" value="1"/>
</dbReference>
<feature type="region of interest" description="Disordered" evidence="1">
    <location>
        <begin position="24"/>
        <end position="57"/>
    </location>
</feature>
<feature type="compositionally biased region" description="Low complexity" evidence="1">
    <location>
        <begin position="332"/>
        <end position="353"/>
    </location>
</feature>
<reference evidence="2" key="1">
    <citation type="journal article" date="2015" name="Sci. Rep.">
        <title>Tissue- and time-dependent transcription in Ixodes ricinus salivary glands and midguts when blood feeding on the vertebrate host.</title>
        <authorList>
            <person name="Kotsyfakis M."/>
            <person name="Schwarz A."/>
            <person name="Erhart J."/>
            <person name="Ribeiro J.M."/>
        </authorList>
    </citation>
    <scope>NUCLEOTIDE SEQUENCE</scope>
    <source>
        <tissue evidence="2">Salivary gland and midgut</tissue>
    </source>
</reference>
<feature type="compositionally biased region" description="Basic and acidic residues" evidence="1">
    <location>
        <begin position="29"/>
        <end position="57"/>
    </location>
</feature>
<organism evidence="2">
    <name type="scientific">Ixodes ricinus</name>
    <name type="common">Common tick</name>
    <name type="synonym">Acarus ricinus</name>
    <dbReference type="NCBI Taxonomy" id="34613"/>
    <lineage>
        <taxon>Eukaryota</taxon>
        <taxon>Metazoa</taxon>
        <taxon>Ecdysozoa</taxon>
        <taxon>Arthropoda</taxon>
        <taxon>Chelicerata</taxon>
        <taxon>Arachnida</taxon>
        <taxon>Acari</taxon>
        <taxon>Parasitiformes</taxon>
        <taxon>Ixodida</taxon>
        <taxon>Ixodoidea</taxon>
        <taxon>Ixodidae</taxon>
        <taxon>Ixodinae</taxon>
        <taxon>Ixodes</taxon>
    </lineage>
</organism>
<dbReference type="AlphaFoldDB" id="V5GWU9"/>
<dbReference type="InterPro" id="IPR026094">
    <property type="entry name" value="GPS2"/>
</dbReference>
<feature type="region of interest" description="Disordered" evidence="1">
    <location>
        <begin position="155"/>
        <end position="194"/>
    </location>
</feature>
<evidence type="ECO:0000313" key="2">
    <source>
        <dbReference type="EMBL" id="JAB74900.1"/>
    </source>
</evidence>
<dbReference type="PANTHER" id="PTHR22654:SF2">
    <property type="entry name" value="G PROTEIN PATHWAY SUPPRESSOR 2"/>
    <property type="match status" value="1"/>
</dbReference>
<dbReference type="GO" id="GO:0005667">
    <property type="term" value="C:transcription regulator complex"/>
    <property type="evidence" value="ECO:0007669"/>
    <property type="project" value="TreeGrafter"/>
</dbReference>
<accession>V5GWU9</accession>
<feature type="compositionally biased region" description="Pro residues" evidence="1">
    <location>
        <begin position="172"/>
        <end position="190"/>
    </location>
</feature>
<name>V5GWU9_IXORI</name>
<protein>
    <submittedName>
        <fullName evidence="2">Putative g protein pathway suppressor 2</fullName>
    </submittedName>
</protein>
<proteinExistence type="evidence at transcript level"/>
<feature type="region of interest" description="Disordered" evidence="1">
    <location>
        <begin position="332"/>
        <end position="376"/>
    </location>
</feature>
<dbReference type="PANTHER" id="PTHR22654">
    <property type="entry name" value="G PROTEIN PATHWAY SUPPRESSOR 2"/>
    <property type="match status" value="1"/>
</dbReference>
<sequence length="376" mass="42160">MPALVERPKMSLAMWAALKNHIMRQREKKKQEQEADAATERVRREQEQKRRQDAMTLEEIKDQVQQSEQRLHNLKEEKHQLFMQLKKVLHEDDTRRRALMKEANEMAALNHQQYLQQTAALSHAAAAAAAASAPQHIYIQEMNRGHPMYKLAQPMPQSAAVLQRAQLKRPLSPSPPPPQQQQQQPPPPSFPQQYAYKAQMPSYGGPKLIPAYAAAGHGPIYYAHVPGQSSVPTMAPAAPVPYPAYPTAQFPHHHPDAAAAAAAAAAAVVKQQQQHIVATHSFHMTPQGAYPGPVVAQQLEHGLQKPRFHEEKFYVSQPSMIPMRTMTSSAQSAMAMAAQQQQQQQQQQQSKAAYLTPQQQLAQRHPGYPGQPTRFY</sequence>
<dbReference type="GO" id="GO:0003712">
    <property type="term" value="F:transcription coregulator activity"/>
    <property type="evidence" value="ECO:0007669"/>
    <property type="project" value="TreeGrafter"/>
</dbReference>
<evidence type="ECO:0000256" key="1">
    <source>
        <dbReference type="SAM" id="MobiDB-lite"/>
    </source>
</evidence>
<dbReference type="EMBL" id="GANP01009568">
    <property type="protein sequence ID" value="JAB74900.1"/>
    <property type="molecule type" value="mRNA"/>
</dbReference>
<dbReference type="GO" id="GO:0006357">
    <property type="term" value="P:regulation of transcription by RNA polymerase II"/>
    <property type="evidence" value="ECO:0007669"/>
    <property type="project" value="TreeGrafter"/>
</dbReference>